<evidence type="ECO:0000256" key="1">
    <source>
        <dbReference type="SAM" id="MobiDB-lite"/>
    </source>
</evidence>
<dbReference type="EMBL" id="AP024959">
    <property type="protein sequence ID" value="BCZ85348.1"/>
    <property type="molecule type" value="Genomic_DNA"/>
</dbReference>
<dbReference type="Proteomes" id="UP001319874">
    <property type="component" value="Plasmid pPT365"/>
</dbReference>
<protein>
    <submittedName>
        <fullName evidence="2">Uncharacterized protein</fullName>
    </submittedName>
</protein>
<gene>
    <name evidence="2" type="ORF">PTKU64_90230</name>
</gene>
<accession>A0ABM7U2Y6</accession>
<reference evidence="2 3" key="1">
    <citation type="journal article" date="2022" name="Front. Microbiol.">
        <title>Identification and characterization of a novel class of self-sufficient cytochrome P450 hydroxylase involved in cyclohexanecarboxylate degradation in Paraburkholderia terrae strain KU-64.</title>
        <authorList>
            <person name="Yamamoto T."/>
            <person name="Hasegawa Y."/>
            <person name="Iwaki H."/>
        </authorList>
    </citation>
    <scope>NUCLEOTIDE SEQUENCE [LARGE SCALE GENOMIC DNA]</scope>
    <source>
        <strain evidence="2 3">KU-64</strain>
    </source>
</reference>
<evidence type="ECO:0000313" key="2">
    <source>
        <dbReference type="EMBL" id="BCZ85348.1"/>
    </source>
</evidence>
<keyword evidence="2" id="KW-0614">Plasmid</keyword>
<keyword evidence="3" id="KW-1185">Reference proteome</keyword>
<evidence type="ECO:0000313" key="3">
    <source>
        <dbReference type="Proteomes" id="UP001319874"/>
    </source>
</evidence>
<geneLocation type="plasmid" evidence="2 3">
    <name>pPT365</name>
</geneLocation>
<proteinExistence type="predicted"/>
<feature type="region of interest" description="Disordered" evidence="1">
    <location>
        <begin position="1"/>
        <end position="36"/>
    </location>
</feature>
<feature type="compositionally biased region" description="Basic and acidic residues" evidence="1">
    <location>
        <begin position="1"/>
        <end position="13"/>
    </location>
</feature>
<organism evidence="2 3">
    <name type="scientific">Paraburkholderia terrae</name>
    <dbReference type="NCBI Taxonomy" id="311230"/>
    <lineage>
        <taxon>Bacteria</taxon>
        <taxon>Pseudomonadati</taxon>
        <taxon>Pseudomonadota</taxon>
        <taxon>Betaproteobacteria</taxon>
        <taxon>Burkholderiales</taxon>
        <taxon>Burkholderiaceae</taxon>
        <taxon>Paraburkholderia</taxon>
    </lineage>
</organism>
<name>A0ABM7U2Y6_9BURK</name>
<sequence>MKIAQRQELKTDGIEDEGTANRQPVNVESADIPGNVAPAIRLPSCVERTENPPRVGSEAEL</sequence>